<dbReference type="InterPro" id="IPR009707">
    <property type="entry name" value="GlpM/YdgC"/>
</dbReference>
<sequence length="121" mass="13532">MLFLTYTEALLRFVAGGSLILTVSLLGKSKFAYLASIAVLFPAVTVAGYYFLSFDVSTVQLKSIIFNSLYYVPTTMVFLYALYRFVGSMPMYKSLIIALGFWLIAALGTTALGNYFDIWKR</sequence>
<dbReference type="AlphaFoldDB" id="A0A6I0EUI8"/>
<gene>
    <name evidence="2" type="ORF">F9B85_06760</name>
</gene>
<feature type="transmembrane region" description="Helical" evidence="1">
    <location>
        <begin position="33"/>
        <end position="52"/>
    </location>
</feature>
<keyword evidence="1" id="KW-0472">Membrane</keyword>
<keyword evidence="3" id="KW-1185">Reference proteome</keyword>
<dbReference type="EMBL" id="WBXO01000004">
    <property type="protein sequence ID" value="KAB2952963.1"/>
    <property type="molecule type" value="Genomic_DNA"/>
</dbReference>
<feature type="transmembrane region" description="Helical" evidence="1">
    <location>
        <begin position="95"/>
        <end position="116"/>
    </location>
</feature>
<feature type="transmembrane region" description="Helical" evidence="1">
    <location>
        <begin position="64"/>
        <end position="83"/>
    </location>
</feature>
<dbReference type="Proteomes" id="UP000468766">
    <property type="component" value="Unassembled WGS sequence"/>
</dbReference>
<evidence type="ECO:0000313" key="3">
    <source>
        <dbReference type="Proteomes" id="UP000468766"/>
    </source>
</evidence>
<proteinExistence type="predicted"/>
<evidence type="ECO:0000256" key="1">
    <source>
        <dbReference type="SAM" id="Phobius"/>
    </source>
</evidence>
<accession>A0A6I0EUI8</accession>
<keyword evidence="1" id="KW-1133">Transmembrane helix</keyword>
<comment type="caution">
    <text evidence="2">The sequence shown here is derived from an EMBL/GenBank/DDBJ whole genome shotgun (WGS) entry which is preliminary data.</text>
</comment>
<protein>
    <recommendedName>
        <fullName evidence="4">DUF3147 family protein</fullName>
    </recommendedName>
</protein>
<evidence type="ECO:0008006" key="4">
    <source>
        <dbReference type="Google" id="ProtNLM"/>
    </source>
</evidence>
<evidence type="ECO:0000313" key="2">
    <source>
        <dbReference type="EMBL" id="KAB2952963.1"/>
    </source>
</evidence>
<feature type="transmembrane region" description="Helical" evidence="1">
    <location>
        <begin position="9"/>
        <end position="27"/>
    </location>
</feature>
<name>A0A6I0EUI8_9FIRM</name>
<dbReference type="OrthoDB" id="1798101at2"/>
<dbReference type="Pfam" id="PF06942">
    <property type="entry name" value="GlpM"/>
    <property type="match status" value="1"/>
</dbReference>
<keyword evidence="1" id="KW-0812">Transmembrane</keyword>
<reference evidence="2 3" key="1">
    <citation type="submission" date="2019-10" db="EMBL/GenBank/DDBJ databases">
        <title>Whole-genome sequence of the extremophile Heliorestis acidaminivorans DSM 24790.</title>
        <authorList>
            <person name="Kyndt J.A."/>
            <person name="Meyer T.E."/>
        </authorList>
    </citation>
    <scope>NUCLEOTIDE SEQUENCE [LARGE SCALE GENOMIC DNA]</scope>
    <source>
        <strain evidence="2 3">DSM 24790</strain>
    </source>
</reference>
<organism evidence="2 3">
    <name type="scientific">Heliorestis acidaminivorans</name>
    <dbReference type="NCBI Taxonomy" id="553427"/>
    <lineage>
        <taxon>Bacteria</taxon>
        <taxon>Bacillati</taxon>
        <taxon>Bacillota</taxon>
        <taxon>Clostridia</taxon>
        <taxon>Eubacteriales</taxon>
        <taxon>Heliobacteriaceae</taxon>
        <taxon>Heliorestis</taxon>
    </lineage>
</organism>